<dbReference type="EMBL" id="ADKX01000007">
    <property type="protein sequence ID" value="EFW06186.1"/>
    <property type="molecule type" value="Genomic_DNA"/>
</dbReference>
<evidence type="ECO:0008006" key="4">
    <source>
        <dbReference type="Google" id="ProtNLM"/>
    </source>
</evidence>
<keyword evidence="3" id="KW-1185">Reference proteome</keyword>
<dbReference type="InterPro" id="IPR038750">
    <property type="entry name" value="YczE/YyaS-like"/>
</dbReference>
<evidence type="ECO:0000313" key="2">
    <source>
        <dbReference type="EMBL" id="EFW06186.1"/>
    </source>
</evidence>
<dbReference type="GeneID" id="78229173"/>
<name>E7G6N0_9FIRM</name>
<proteinExistence type="predicted"/>
<feature type="transmembrane region" description="Helical" evidence="1">
    <location>
        <begin position="158"/>
        <end position="176"/>
    </location>
</feature>
<dbReference type="STRING" id="100884.GCA_000269565_01293"/>
<accession>E7G6N0</accession>
<dbReference type="HOGENOM" id="CLU_083843_2_3_9"/>
<dbReference type="PANTHER" id="PTHR40078">
    <property type="entry name" value="INTEGRAL MEMBRANE PROTEIN-RELATED"/>
    <property type="match status" value="1"/>
</dbReference>
<dbReference type="Proteomes" id="UP000003157">
    <property type="component" value="Unassembled WGS sequence"/>
</dbReference>
<keyword evidence="1" id="KW-0812">Transmembrane</keyword>
<reference evidence="2 3" key="1">
    <citation type="submission" date="2010-12" db="EMBL/GenBank/DDBJ databases">
        <title>The Genome Sequence of Coprobacillus sp. strain 29_1.</title>
        <authorList>
            <consortium name="The Broad Institute Genome Sequencing Platform"/>
            <person name="Earl A."/>
            <person name="Ward D."/>
            <person name="Feldgarden M."/>
            <person name="Gevers D."/>
            <person name="Daigneault M."/>
            <person name="Sibley C.D."/>
            <person name="White A."/>
            <person name="Strauss J."/>
            <person name="Allen-Vercoe E."/>
            <person name="Young S.K."/>
            <person name="Zeng Q."/>
            <person name="Gargeya S."/>
            <person name="Fitzgerald M."/>
            <person name="Haas B."/>
            <person name="Abouelleil A."/>
            <person name="Alvarado L."/>
            <person name="Arachchi H.M."/>
            <person name="Berlin A."/>
            <person name="Brown A."/>
            <person name="Chapman S.B."/>
            <person name="Chen Z."/>
            <person name="Dunbar C."/>
            <person name="Freedman E."/>
            <person name="Gearin G."/>
            <person name="Gellesch M."/>
            <person name="Goldberg J."/>
            <person name="Griggs A."/>
            <person name="Gujja S."/>
            <person name="Heilman E."/>
            <person name="Heiman D."/>
            <person name="Howarth C."/>
            <person name="Larson L."/>
            <person name="Lui A."/>
            <person name="MacDonald P.J.P."/>
            <person name="Mehta T."/>
            <person name="Montmayeur A."/>
            <person name="Murphy C."/>
            <person name="Neiman D."/>
            <person name="Pearson M."/>
            <person name="Priest M."/>
            <person name="Roberts A."/>
            <person name="Saif S."/>
            <person name="Shea T."/>
            <person name="Shenoy N."/>
            <person name="Sisk P."/>
            <person name="Stolte C."/>
            <person name="Sykes S."/>
            <person name="White J."/>
            <person name="Yandava C."/>
            <person name="Nusbaum C."/>
            <person name="Birren B."/>
        </authorList>
    </citation>
    <scope>NUCLEOTIDE SEQUENCE [LARGE SCALE GENOMIC DNA]</scope>
    <source>
        <strain evidence="2 3">29_1</strain>
    </source>
</reference>
<feature type="transmembrane region" description="Helical" evidence="1">
    <location>
        <begin position="81"/>
        <end position="100"/>
    </location>
</feature>
<dbReference type="AlphaFoldDB" id="E7G6N0"/>
<feature type="transmembrane region" description="Helical" evidence="1">
    <location>
        <begin position="46"/>
        <end position="69"/>
    </location>
</feature>
<feature type="transmembrane region" description="Helical" evidence="1">
    <location>
        <begin position="182"/>
        <end position="202"/>
    </location>
</feature>
<feature type="transmembrane region" description="Helical" evidence="1">
    <location>
        <begin position="7"/>
        <end position="26"/>
    </location>
</feature>
<protein>
    <recommendedName>
        <fullName evidence="4">Integral membrane protein</fullName>
    </recommendedName>
</protein>
<keyword evidence="1" id="KW-1133">Transmembrane helix</keyword>
<sequence>MNVKSKRYILIVLAFMIVGTGCAFTLKSGIGVGAWDAMAKSVSDLIGIEVGTMGMIFNCTCVVGQIIILRKKFRWIQLLQIPLSVLLGMVINFVFYELLIFEFQSFAGGIIMYIIASTVCAFGVSIVMLLDEVTFALEGFCMALTDIIPVKFHVVRQAADVISVLIVVILTLIFNISWSIGIGTILGMLTFGPTLGIFMKIFKPILKKQGLLTYE</sequence>
<evidence type="ECO:0000256" key="1">
    <source>
        <dbReference type="SAM" id="Phobius"/>
    </source>
</evidence>
<dbReference type="RefSeq" id="WP_008787539.1">
    <property type="nucleotide sequence ID" value="NZ_AKCB01000001.1"/>
</dbReference>
<organism evidence="2 3">
    <name type="scientific">Coprobacillus cateniformis</name>
    <dbReference type="NCBI Taxonomy" id="100884"/>
    <lineage>
        <taxon>Bacteria</taxon>
        <taxon>Bacillati</taxon>
        <taxon>Bacillota</taxon>
        <taxon>Erysipelotrichia</taxon>
        <taxon>Erysipelotrichales</taxon>
        <taxon>Coprobacillaceae</taxon>
        <taxon>Coprobacillus</taxon>
    </lineage>
</organism>
<dbReference type="Pfam" id="PF19700">
    <property type="entry name" value="DUF6198"/>
    <property type="match status" value="1"/>
</dbReference>
<keyword evidence="1" id="KW-0472">Membrane</keyword>
<feature type="transmembrane region" description="Helical" evidence="1">
    <location>
        <begin position="106"/>
        <end position="130"/>
    </location>
</feature>
<evidence type="ECO:0000313" key="3">
    <source>
        <dbReference type="Proteomes" id="UP000003157"/>
    </source>
</evidence>
<dbReference type="OrthoDB" id="1654314at2"/>
<dbReference type="PANTHER" id="PTHR40078:SF1">
    <property type="entry name" value="INTEGRAL MEMBRANE PROTEIN"/>
    <property type="match status" value="1"/>
</dbReference>
<dbReference type="PROSITE" id="PS51257">
    <property type="entry name" value="PROKAR_LIPOPROTEIN"/>
    <property type="match status" value="1"/>
</dbReference>
<comment type="caution">
    <text evidence="2">The sequence shown here is derived from an EMBL/GenBank/DDBJ whole genome shotgun (WGS) entry which is preliminary data.</text>
</comment>
<gene>
    <name evidence="2" type="ORF">HMPREF9488_00418</name>
</gene>
<dbReference type="eggNOG" id="COG2364">
    <property type="taxonomic scope" value="Bacteria"/>
</dbReference>